<organism evidence="5 6">
    <name type="scientific">Paenibacillus medicaginis</name>
    <dbReference type="NCBI Taxonomy" id="1470560"/>
    <lineage>
        <taxon>Bacteria</taxon>
        <taxon>Bacillati</taxon>
        <taxon>Bacillota</taxon>
        <taxon>Bacilli</taxon>
        <taxon>Bacillales</taxon>
        <taxon>Paenibacillaceae</taxon>
        <taxon>Paenibacillus</taxon>
    </lineage>
</organism>
<comment type="caution">
    <text evidence="5">The sequence shown here is derived from an EMBL/GenBank/DDBJ whole genome shotgun (WGS) entry which is preliminary data.</text>
</comment>
<evidence type="ECO:0000256" key="2">
    <source>
        <dbReference type="ARBA" id="ARBA00022695"/>
    </source>
</evidence>
<evidence type="ECO:0000259" key="4">
    <source>
        <dbReference type="Pfam" id="PF01467"/>
    </source>
</evidence>
<dbReference type="EMBL" id="JBHIRY010000004">
    <property type="protein sequence ID" value="MFB5759861.1"/>
    <property type="molecule type" value="Genomic_DNA"/>
</dbReference>
<evidence type="ECO:0000313" key="6">
    <source>
        <dbReference type="Proteomes" id="UP001580430"/>
    </source>
</evidence>
<dbReference type="InterPro" id="IPR004821">
    <property type="entry name" value="Cyt_trans-like"/>
</dbReference>
<protein>
    <recommendedName>
        <fullName evidence="3">Glycerol-3-phosphate cytidylyltransferase</fullName>
        <ecNumber evidence="3">2.7.7.39</ecNumber>
    </recommendedName>
</protein>
<dbReference type="RefSeq" id="WP_375519054.1">
    <property type="nucleotide sequence ID" value="NZ_JBHIRY010000004.1"/>
</dbReference>
<dbReference type="GO" id="GO:0047348">
    <property type="term" value="F:glycerol-3-phosphate cytidylyltransferase activity"/>
    <property type="evidence" value="ECO:0007669"/>
    <property type="project" value="UniProtKB-EC"/>
</dbReference>
<evidence type="ECO:0000256" key="3">
    <source>
        <dbReference type="NCBIfam" id="TIGR01518"/>
    </source>
</evidence>
<keyword evidence="6" id="KW-1185">Reference proteome</keyword>
<dbReference type="InterPro" id="IPR006409">
    <property type="entry name" value="G3P_cytidylTrfase"/>
</dbReference>
<name>A0ABV5BX47_9BACL</name>
<dbReference type="Proteomes" id="UP001580430">
    <property type="component" value="Unassembled WGS sequence"/>
</dbReference>
<keyword evidence="2 5" id="KW-0548">Nucleotidyltransferase</keyword>
<dbReference type="NCBIfam" id="TIGR00125">
    <property type="entry name" value="cyt_tran_rel"/>
    <property type="match status" value="1"/>
</dbReference>
<dbReference type="SUPFAM" id="SSF52374">
    <property type="entry name" value="Nucleotidylyl transferase"/>
    <property type="match status" value="1"/>
</dbReference>
<proteinExistence type="predicted"/>
<dbReference type="InterPro" id="IPR014729">
    <property type="entry name" value="Rossmann-like_a/b/a_fold"/>
</dbReference>
<keyword evidence="1 5" id="KW-0808">Transferase</keyword>
<dbReference type="InterPro" id="IPR050385">
    <property type="entry name" value="Archaeal_FAD_synthase"/>
</dbReference>
<dbReference type="Pfam" id="PF01467">
    <property type="entry name" value="CTP_transf_like"/>
    <property type="match status" value="1"/>
</dbReference>
<dbReference type="PANTHER" id="PTHR43793">
    <property type="entry name" value="FAD SYNTHASE"/>
    <property type="match status" value="1"/>
</dbReference>
<dbReference type="EC" id="2.7.7.39" evidence="3"/>
<dbReference type="Gene3D" id="3.40.50.620">
    <property type="entry name" value="HUPs"/>
    <property type="match status" value="1"/>
</dbReference>
<feature type="domain" description="Cytidyltransferase-like" evidence="4">
    <location>
        <begin position="5"/>
        <end position="123"/>
    </location>
</feature>
<accession>A0ABV5BX47</accession>
<sequence length="147" mass="17266">MKKVITYGTFDLLHYGHILLLQRAKELGDHLTVGLSTDHFNEIKGKTSYFTYEERKMMLEAIKYVDLVIPEYEWEQKSADIQEHQINTFVMGDDWAGKFDDLKQYCEVIYLARTPDVSTTSIKSNLQNGHEQSIRQRNFTEKNLVNR</sequence>
<evidence type="ECO:0000313" key="5">
    <source>
        <dbReference type="EMBL" id="MFB5759861.1"/>
    </source>
</evidence>
<gene>
    <name evidence="5" type="primary">tagD</name>
    <name evidence="5" type="ORF">ACE5LO_05590</name>
</gene>
<dbReference type="PANTHER" id="PTHR43793:SF1">
    <property type="entry name" value="FAD SYNTHASE"/>
    <property type="match status" value="1"/>
</dbReference>
<dbReference type="NCBIfam" id="TIGR01518">
    <property type="entry name" value="g3p_cytidyltrns"/>
    <property type="match status" value="1"/>
</dbReference>
<evidence type="ECO:0000256" key="1">
    <source>
        <dbReference type="ARBA" id="ARBA00022679"/>
    </source>
</evidence>
<reference evidence="5 6" key="1">
    <citation type="submission" date="2024-09" db="EMBL/GenBank/DDBJ databases">
        <title>Paenibacillus zeirhizospherea sp. nov., isolated from surface of the maize (Zea mays) roots in a horticulture field, Hungary.</title>
        <authorList>
            <person name="Marton D."/>
            <person name="Farkas M."/>
            <person name="Bedics A."/>
            <person name="Toth E."/>
            <person name="Tancsics A."/>
            <person name="Boka K."/>
            <person name="Marati G."/>
            <person name="Kriszt B."/>
            <person name="Cserhati M."/>
        </authorList>
    </citation>
    <scope>NUCLEOTIDE SEQUENCE [LARGE SCALE GENOMIC DNA]</scope>
    <source>
        <strain evidence="5 6">JCM 18446</strain>
    </source>
</reference>